<dbReference type="Gene3D" id="1.10.540.10">
    <property type="entry name" value="Acyl-CoA dehydrogenase/oxidase, N-terminal domain"/>
    <property type="match status" value="1"/>
</dbReference>
<dbReference type="Gene3D" id="1.20.140.10">
    <property type="entry name" value="Butyryl-CoA Dehydrogenase, subunit A, domain 3"/>
    <property type="match status" value="2"/>
</dbReference>
<comment type="similarity">
    <text evidence="2">Belongs to the acyl-CoA oxidase family.</text>
</comment>
<evidence type="ECO:0000256" key="1">
    <source>
        <dbReference type="ARBA" id="ARBA00001974"/>
    </source>
</evidence>
<dbReference type="PIRSF" id="PIRSF000168">
    <property type="entry name" value="Acyl-CoA_oxidase"/>
    <property type="match status" value="1"/>
</dbReference>
<keyword evidence="11" id="KW-1185">Reference proteome</keyword>
<dbReference type="Pfam" id="PF02770">
    <property type="entry name" value="Acyl-CoA_dh_M"/>
    <property type="match status" value="1"/>
</dbReference>
<evidence type="ECO:0000259" key="6">
    <source>
        <dbReference type="Pfam" id="PF01756"/>
    </source>
</evidence>
<evidence type="ECO:0000259" key="9">
    <source>
        <dbReference type="Pfam" id="PF22924"/>
    </source>
</evidence>
<dbReference type="InterPro" id="IPR013786">
    <property type="entry name" value="AcylCoA_DH/ox_N"/>
</dbReference>
<dbReference type="InterPro" id="IPR037069">
    <property type="entry name" value="AcylCoA_DH/ox_N_sf"/>
</dbReference>
<dbReference type="EMBL" id="JAMTCG010000005">
    <property type="protein sequence ID" value="MCP2161840.1"/>
    <property type="molecule type" value="Genomic_DNA"/>
</dbReference>
<sequence length="715" mass="78045">MPKASTAVSVIGLLSAGVTGEHLLGNCDQRCRPPRAAHAYRGVMTVAPAPENPSAASAAVASTTDDAESDRKMLVDNLKYVLDGRWRGLREYARQHMDRADLLPDPTLTMDEARDATFAKMQELAKLDFAAYGFREEHGGTGDVGASVTAIEMLGYADLSLMVKAGVQWGLFGGAIENLGTKRHHDKYVTPLIDLDLLGCFAMTEKGHGSNVQALETIATYDKDSDEFVVHSSTPSATKDYIGGAAKHARIATVFAQLVTAGPGEKPESRGVHCFVVPIRDEEGNALPGVTIGDDGPKGGLAGVDNGNLRFDHVRIPRENLLNKYADVEPDGTYTSPIESDNRRFFTMLGTLIRGRASVGATAGAAGRKALAIAVNYGTQRRQFDAPSGDDEIPVLDYRAHQRKLLPLVAKSYALQFAINEMIEELHEVQSANPENTEGDDSMAGRQRQLESTAAGLKAATTWHASHTINVCREACGGAGYLSENQLPIMRGDIDVFTTFEGDNTVLTQLVAKELLSAYAEEVQGYDTRGWARFIAGMARDVFLEKSAARQVVQTLMDSSDEDPEQSDLTNRGTQIRLFRNREDHLLRTAANRMRRALSDDADEFEVFNDAQDHILKVGQAHIERVVLEAFISAIDSCDSKSAKDLLWKVCDLYVYSTIESDIGWFLMHRHISVERAKAIRRGINELCAQLRPHAQTLVDAFGVPPALLTVAMQP</sequence>
<comment type="cofactor">
    <cofactor evidence="1">
        <name>FAD</name>
        <dbReference type="ChEBI" id="CHEBI:57692"/>
    </cofactor>
</comment>
<dbReference type="Pfam" id="PF22924">
    <property type="entry name" value="ACOX_C_alpha1"/>
    <property type="match status" value="1"/>
</dbReference>
<gene>
    <name evidence="10" type="ORF">LX12_003039</name>
</gene>
<dbReference type="SUPFAM" id="SSF56645">
    <property type="entry name" value="Acyl-CoA dehydrogenase NM domain-like"/>
    <property type="match status" value="1"/>
</dbReference>
<evidence type="ECO:0000256" key="3">
    <source>
        <dbReference type="ARBA" id="ARBA00022630"/>
    </source>
</evidence>
<evidence type="ECO:0000313" key="11">
    <source>
        <dbReference type="Proteomes" id="UP001205740"/>
    </source>
</evidence>
<dbReference type="InterPro" id="IPR006091">
    <property type="entry name" value="Acyl-CoA_Oxase/DH_mid-dom"/>
</dbReference>
<keyword evidence="4" id="KW-0274">FAD</keyword>
<dbReference type="InterPro" id="IPR055060">
    <property type="entry name" value="ACOX_C_alpha1"/>
</dbReference>
<dbReference type="Pfam" id="PF01756">
    <property type="entry name" value="ACOX"/>
    <property type="match status" value="1"/>
</dbReference>
<protein>
    <submittedName>
        <fullName evidence="10">Acyl-coenzyme A oxidase</fullName>
    </submittedName>
</protein>
<feature type="domain" description="Acyl-CoA oxidase/dehydrogenase middle" evidence="7">
    <location>
        <begin position="200"/>
        <end position="314"/>
    </location>
</feature>
<reference evidence="10 11" key="1">
    <citation type="submission" date="2022-06" db="EMBL/GenBank/DDBJ databases">
        <title>Genomic Encyclopedia of Archaeal and Bacterial Type Strains, Phase II (KMG-II): from individual species to whole genera.</title>
        <authorList>
            <person name="Goeker M."/>
        </authorList>
    </citation>
    <scope>NUCLEOTIDE SEQUENCE [LARGE SCALE GENOMIC DNA]</scope>
    <source>
        <strain evidence="10 11">DSM 45037</strain>
    </source>
</reference>
<evidence type="ECO:0000259" key="7">
    <source>
        <dbReference type="Pfam" id="PF02770"/>
    </source>
</evidence>
<dbReference type="InterPro" id="IPR012258">
    <property type="entry name" value="Acyl-CoA_oxidase"/>
</dbReference>
<keyword evidence="5" id="KW-0560">Oxidoreductase</keyword>
<dbReference type="InterPro" id="IPR002655">
    <property type="entry name" value="Acyl-CoA_oxidase_C"/>
</dbReference>
<evidence type="ECO:0000256" key="5">
    <source>
        <dbReference type="ARBA" id="ARBA00023002"/>
    </source>
</evidence>
<dbReference type="Gene3D" id="2.40.110.10">
    <property type="entry name" value="Butyryl-CoA Dehydrogenase, subunit A, domain 2"/>
    <property type="match status" value="1"/>
</dbReference>
<feature type="domain" description="Acyl-CoA oxidase C-terminal" evidence="6">
    <location>
        <begin position="575"/>
        <end position="709"/>
    </location>
</feature>
<feature type="domain" description="Acyl-CoA dehydrogenase/oxidase N-terminal" evidence="8">
    <location>
        <begin position="109"/>
        <end position="194"/>
    </location>
</feature>
<dbReference type="InterPro" id="IPR046373">
    <property type="entry name" value="Acyl-CoA_Oxase/DH_mid-dom_sf"/>
</dbReference>
<name>A0ABT1H3N2_9NOCA</name>
<comment type="caution">
    <text evidence="10">The sequence shown here is derived from an EMBL/GenBank/DDBJ whole genome shotgun (WGS) entry which is preliminary data.</text>
</comment>
<dbReference type="Pfam" id="PF02771">
    <property type="entry name" value="Acyl-CoA_dh_N"/>
    <property type="match status" value="1"/>
</dbReference>
<dbReference type="Proteomes" id="UP001205740">
    <property type="component" value="Unassembled WGS sequence"/>
</dbReference>
<keyword evidence="3" id="KW-0285">Flavoprotein</keyword>
<accession>A0ABT1H3N2</accession>
<evidence type="ECO:0000259" key="8">
    <source>
        <dbReference type="Pfam" id="PF02771"/>
    </source>
</evidence>
<dbReference type="SUPFAM" id="SSF47203">
    <property type="entry name" value="Acyl-CoA dehydrogenase C-terminal domain-like"/>
    <property type="match status" value="2"/>
</dbReference>
<feature type="domain" description="Acyl-CoA oxidase C-alpha1" evidence="9">
    <location>
        <begin position="350"/>
        <end position="516"/>
    </location>
</feature>
<dbReference type="InterPro" id="IPR009100">
    <property type="entry name" value="AcylCoA_DH/oxidase_NM_dom_sf"/>
</dbReference>
<evidence type="ECO:0000256" key="2">
    <source>
        <dbReference type="ARBA" id="ARBA00006288"/>
    </source>
</evidence>
<dbReference type="PANTHER" id="PTHR10909">
    <property type="entry name" value="ELECTRON TRANSPORT OXIDOREDUCTASE"/>
    <property type="match status" value="1"/>
</dbReference>
<evidence type="ECO:0000256" key="4">
    <source>
        <dbReference type="ARBA" id="ARBA00022827"/>
    </source>
</evidence>
<organism evidence="10 11">
    <name type="scientific">Williamsia serinedens</name>
    <dbReference type="NCBI Taxonomy" id="391736"/>
    <lineage>
        <taxon>Bacteria</taxon>
        <taxon>Bacillati</taxon>
        <taxon>Actinomycetota</taxon>
        <taxon>Actinomycetes</taxon>
        <taxon>Mycobacteriales</taxon>
        <taxon>Nocardiaceae</taxon>
        <taxon>Williamsia</taxon>
    </lineage>
</organism>
<evidence type="ECO:0000313" key="10">
    <source>
        <dbReference type="EMBL" id="MCP2161840.1"/>
    </source>
</evidence>
<proteinExistence type="inferred from homology"/>
<dbReference type="InterPro" id="IPR036250">
    <property type="entry name" value="AcylCo_DH-like_C"/>
</dbReference>